<proteinExistence type="predicted"/>
<evidence type="ECO:0000256" key="1">
    <source>
        <dbReference type="SAM" id="Phobius"/>
    </source>
</evidence>
<dbReference type="Proteomes" id="UP000326678">
    <property type="component" value="Chromosome pGXM02"/>
</dbReference>
<evidence type="ECO:0008006" key="4">
    <source>
        <dbReference type="Google" id="ProtNLM"/>
    </source>
</evidence>
<name>A0A5P8WJ31_9NOSO</name>
<dbReference type="RefSeq" id="WP_152592780.1">
    <property type="nucleotide sequence ID" value="NZ_CP045229.1"/>
</dbReference>
<gene>
    <name evidence="2" type="ORF">GXM_10345</name>
</gene>
<keyword evidence="3" id="KW-1185">Reference proteome</keyword>
<keyword evidence="1" id="KW-0812">Transmembrane</keyword>
<dbReference type="Pfam" id="PF02643">
    <property type="entry name" value="DUF192"/>
    <property type="match status" value="1"/>
</dbReference>
<organism evidence="2 3">
    <name type="scientific">Nostoc sphaeroides CCNUC1</name>
    <dbReference type="NCBI Taxonomy" id="2653204"/>
    <lineage>
        <taxon>Bacteria</taxon>
        <taxon>Bacillati</taxon>
        <taxon>Cyanobacteriota</taxon>
        <taxon>Cyanophyceae</taxon>
        <taxon>Nostocales</taxon>
        <taxon>Nostocaceae</taxon>
        <taxon>Nostoc</taxon>
    </lineage>
</organism>
<evidence type="ECO:0000313" key="2">
    <source>
        <dbReference type="EMBL" id="QFS52590.1"/>
    </source>
</evidence>
<dbReference type="AlphaFoldDB" id="A0A5P8WJ31"/>
<dbReference type="KEGG" id="nsh:GXM_10345"/>
<dbReference type="InterPro" id="IPR003795">
    <property type="entry name" value="DUF192"/>
</dbReference>
<keyword evidence="1" id="KW-1133">Transmembrane helix</keyword>
<sequence length="172" mass="19610">MQMLKSQSKIDWYAAGFKLLNIAGPIAGVSVILFTAVVSYIETRPQKLPLHYKLIHNNQTFYLEAANKTQELEIGLKWRNNLESDRGMLFNLGREYNNVPFWMHQVKMPLDIIYLQNNLVTTIVRNAPPCMKNPCPIYYGVAATQVLELKAGASNIQVGQKLTIEPILKKLY</sequence>
<evidence type="ECO:0000313" key="3">
    <source>
        <dbReference type="Proteomes" id="UP000326678"/>
    </source>
</evidence>
<keyword evidence="1" id="KW-0472">Membrane</keyword>
<dbReference type="InterPro" id="IPR038695">
    <property type="entry name" value="Saro_0823-like_sf"/>
</dbReference>
<dbReference type="Gene3D" id="2.60.120.1140">
    <property type="entry name" value="Protein of unknown function DUF192"/>
    <property type="match status" value="1"/>
</dbReference>
<dbReference type="EMBL" id="CP045229">
    <property type="protein sequence ID" value="QFS52590.1"/>
    <property type="molecule type" value="Genomic_DNA"/>
</dbReference>
<reference evidence="2 3" key="1">
    <citation type="submission" date="2019-10" db="EMBL/GenBank/DDBJ databases">
        <title>Genomic and transcriptomic insights into the perfect genentic adaptation of a filamentous nitrogen-fixing cyanobacterium to rice fields.</title>
        <authorList>
            <person name="Chen Z."/>
        </authorList>
    </citation>
    <scope>NUCLEOTIDE SEQUENCE [LARGE SCALE GENOMIC DNA]</scope>
    <source>
        <strain evidence="2">CCNUC1</strain>
    </source>
</reference>
<dbReference type="PANTHER" id="PTHR37953">
    <property type="entry name" value="UPF0127 PROTEIN MJ1496"/>
    <property type="match status" value="1"/>
</dbReference>
<accession>A0A5P8WJ31</accession>
<feature type="transmembrane region" description="Helical" evidence="1">
    <location>
        <begin position="20"/>
        <end position="41"/>
    </location>
</feature>
<protein>
    <recommendedName>
        <fullName evidence="4">DUF192 domain-containing protein</fullName>
    </recommendedName>
</protein>
<dbReference type="PANTHER" id="PTHR37953:SF1">
    <property type="entry name" value="UPF0127 PROTEIN MJ1496"/>
    <property type="match status" value="1"/>
</dbReference>